<feature type="transmembrane region" description="Helical" evidence="1">
    <location>
        <begin position="88"/>
        <end position="107"/>
    </location>
</feature>
<feature type="transmembrane region" description="Helical" evidence="1">
    <location>
        <begin position="248"/>
        <end position="272"/>
    </location>
</feature>
<dbReference type="EMBL" id="FNGS01000004">
    <property type="protein sequence ID" value="SDM04669.1"/>
    <property type="molecule type" value="Genomic_DNA"/>
</dbReference>
<feature type="transmembrane region" description="Helical" evidence="1">
    <location>
        <begin position="168"/>
        <end position="185"/>
    </location>
</feature>
<evidence type="ECO:0000259" key="2">
    <source>
        <dbReference type="Pfam" id="PF26626"/>
    </source>
</evidence>
<feature type="transmembrane region" description="Helical" evidence="1">
    <location>
        <begin position="399"/>
        <end position="417"/>
    </location>
</feature>
<keyword evidence="1" id="KW-1133">Transmembrane helix</keyword>
<accession>A0A1G9Q0Z4</accession>
<organism evidence="3 4">
    <name type="scientific">Siphonobacter aquaeclarae</name>
    <dbReference type="NCBI Taxonomy" id="563176"/>
    <lineage>
        <taxon>Bacteria</taxon>
        <taxon>Pseudomonadati</taxon>
        <taxon>Bacteroidota</taxon>
        <taxon>Cytophagia</taxon>
        <taxon>Cytophagales</taxon>
        <taxon>Cytophagaceae</taxon>
        <taxon>Siphonobacter</taxon>
    </lineage>
</organism>
<name>A0A1G9Q0Z4_9BACT</name>
<dbReference type="AlphaFoldDB" id="A0A1G9Q0Z4"/>
<feature type="transmembrane region" description="Helical" evidence="1">
    <location>
        <begin position="33"/>
        <end position="54"/>
    </location>
</feature>
<reference evidence="3 4" key="1">
    <citation type="submission" date="2016-10" db="EMBL/GenBank/DDBJ databases">
        <authorList>
            <person name="de Groot N.N."/>
        </authorList>
    </citation>
    <scope>NUCLEOTIDE SEQUENCE [LARGE SCALE GENOMIC DNA]</scope>
    <source>
        <strain evidence="3 4">DSM 21668</strain>
    </source>
</reference>
<gene>
    <name evidence="3" type="ORF">SAMN04488090_2419</name>
</gene>
<sequence length="542" mass="60811">MLITLLLWGYVTVICLLAGDAVCRLFRLEKGLPLPAVALLGWAGLTNVLGYLWLAVPVGLVVHVLIVGGLLVYGWLRRDYWQERLRAVPAHPTSFWLTSLLCVAVILTRTTHLPRLLDTGGYHAPMIRWISEYAVIPGLANVNYRFGFNNASFLTEAFFSLRFLGGPSFHVLNGWLMLVVALWSLDALSASGKLSNRYVFGMGVLFLWHAHWRLSSPTPDHPAQLLVGLIFYLLIRRMEGARGEALPVVWLTLLAFTIKMSTLVLLAIPLAYFGEALFRKNYRLAGGIVAAGLFPLAWWLTANVVLTGYILYPTDAAALDWFPVDWKVPAVTIQQGLKNLSGGTKLSPVKGLLDFSWVPHWSVTQPVPDKVIFLLLFGWPLVGAAGWKTVRAFARTYPLWPWLVTIAYGGVAFWFINAPELRFGMGFIIAALLLGYLPFVKLRYIQLLHLGLAFFFVTLLYASFTRQRPTWVFPEDYPAAKVRSYRLSGYTIYFATDDPKITHGIYGYWGNCQDMALPCCPYYNPGLVLRGDGIGEGFRVRR</sequence>
<dbReference type="Pfam" id="PF26626">
    <property type="entry name" value="DUF8201"/>
    <property type="match status" value="1"/>
</dbReference>
<feature type="transmembrane region" description="Helical" evidence="1">
    <location>
        <begin position="197"/>
        <end position="214"/>
    </location>
</feature>
<protein>
    <recommendedName>
        <fullName evidence="2">DUF8201 domain-containing protein</fullName>
    </recommendedName>
</protein>
<dbReference type="RefSeq" id="WP_093202224.1">
    <property type="nucleotide sequence ID" value="NZ_FNGS01000004.1"/>
</dbReference>
<proteinExistence type="predicted"/>
<dbReference type="InterPro" id="IPR058065">
    <property type="entry name" value="LIC_10190-like"/>
</dbReference>
<dbReference type="Proteomes" id="UP000198901">
    <property type="component" value="Unassembled WGS sequence"/>
</dbReference>
<feature type="transmembrane region" description="Helical" evidence="1">
    <location>
        <begin position="371"/>
        <end position="387"/>
    </location>
</feature>
<keyword evidence="1" id="KW-0812">Transmembrane</keyword>
<evidence type="ECO:0000313" key="4">
    <source>
        <dbReference type="Proteomes" id="UP000198901"/>
    </source>
</evidence>
<keyword evidence="4" id="KW-1185">Reference proteome</keyword>
<dbReference type="STRING" id="563176.SAMN04488090_2419"/>
<dbReference type="InterPro" id="IPR058514">
    <property type="entry name" value="DUF8201"/>
</dbReference>
<feature type="domain" description="DUF8201" evidence="2">
    <location>
        <begin position="1"/>
        <end position="429"/>
    </location>
</feature>
<feature type="transmembrane region" description="Helical" evidence="1">
    <location>
        <begin position="284"/>
        <end position="312"/>
    </location>
</feature>
<feature type="transmembrane region" description="Helical" evidence="1">
    <location>
        <begin position="60"/>
        <end position="76"/>
    </location>
</feature>
<feature type="transmembrane region" description="Helical" evidence="1">
    <location>
        <begin position="6"/>
        <end position="26"/>
    </location>
</feature>
<feature type="transmembrane region" description="Helical" evidence="1">
    <location>
        <begin position="447"/>
        <end position="464"/>
    </location>
</feature>
<evidence type="ECO:0000256" key="1">
    <source>
        <dbReference type="SAM" id="Phobius"/>
    </source>
</evidence>
<feature type="transmembrane region" description="Helical" evidence="1">
    <location>
        <begin position="423"/>
        <end position="440"/>
    </location>
</feature>
<evidence type="ECO:0000313" key="3">
    <source>
        <dbReference type="EMBL" id="SDM04669.1"/>
    </source>
</evidence>
<keyword evidence="1" id="KW-0472">Membrane</keyword>
<dbReference type="NCBIfam" id="NF047510">
    <property type="entry name" value="LIC_10190_fam"/>
    <property type="match status" value="1"/>
</dbReference>
<dbReference type="OrthoDB" id="344987at2"/>